<accession>A0ABX8EP46</accession>
<dbReference type="PANTHER" id="PTHR33371:SF16">
    <property type="entry name" value="MCE-FAMILY PROTEIN MCE3F"/>
    <property type="match status" value="1"/>
</dbReference>
<dbReference type="PANTHER" id="PTHR33371">
    <property type="entry name" value="INTERMEMBRANE PHOSPHOLIPID TRANSPORT SYSTEM BINDING PROTEIN MLAD-RELATED"/>
    <property type="match status" value="1"/>
</dbReference>
<dbReference type="Proteomes" id="UP000679307">
    <property type="component" value="Chromosome"/>
</dbReference>
<proteinExistence type="predicted"/>
<evidence type="ECO:0000259" key="1">
    <source>
        <dbReference type="Pfam" id="PF02470"/>
    </source>
</evidence>
<organism evidence="2 3">
    <name type="scientific">Nocardioides aquaticus</name>
    <dbReference type="NCBI Taxonomy" id="160826"/>
    <lineage>
        <taxon>Bacteria</taxon>
        <taxon>Bacillati</taxon>
        <taxon>Actinomycetota</taxon>
        <taxon>Actinomycetes</taxon>
        <taxon>Propionibacteriales</taxon>
        <taxon>Nocardioidaceae</taxon>
        <taxon>Nocardioides</taxon>
    </lineage>
</organism>
<evidence type="ECO:0000313" key="3">
    <source>
        <dbReference type="Proteomes" id="UP000679307"/>
    </source>
</evidence>
<dbReference type="RefSeq" id="WP_214056993.1">
    <property type="nucleotide sequence ID" value="NZ_BAAAHS010000132.1"/>
</dbReference>
<evidence type="ECO:0000313" key="2">
    <source>
        <dbReference type="EMBL" id="QVT81650.1"/>
    </source>
</evidence>
<dbReference type="InterPro" id="IPR005693">
    <property type="entry name" value="Mce"/>
</dbReference>
<reference evidence="2 3" key="1">
    <citation type="submission" date="2021-05" db="EMBL/GenBank/DDBJ databases">
        <title>Complete genome of Nocardioides aquaticus KCTC 9944T isolated from meromictic and hypersaline Ekho Lake, Antarctica.</title>
        <authorList>
            <person name="Hwang K."/>
            <person name="Kim K.M."/>
            <person name="Choe H."/>
        </authorList>
    </citation>
    <scope>NUCLEOTIDE SEQUENCE [LARGE SCALE GENOMIC DNA]</scope>
    <source>
        <strain evidence="2 3">KCTC 9944</strain>
    </source>
</reference>
<feature type="domain" description="Mce/MlaD" evidence="1">
    <location>
        <begin position="39"/>
        <end position="114"/>
    </location>
</feature>
<gene>
    <name evidence="2" type="primary">mlaD</name>
    <name evidence="2" type="ORF">ENKNEFLB_04063</name>
</gene>
<protein>
    <submittedName>
        <fullName evidence="2">Phospholipid ABC transporter-binding protein MlaD</fullName>
    </submittedName>
</protein>
<name>A0ABX8EP46_9ACTN</name>
<dbReference type="InterPro" id="IPR052336">
    <property type="entry name" value="MlaD_Phospholipid_Transporter"/>
</dbReference>
<dbReference type="EMBL" id="CP075371">
    <property type="protein sequence ID" value="QVT81650.1"/>
    <property type="molecule type" value="Genomic_DNA"/>
</dbReference>
<keyword evidence="3" id="KW-1185">Reference proteome</keyword>
<dbReference type="InterPro" id="IPR003399">
    <property type="entry name" value="Mce/MlaD"/>
</dbReference>
<dbReference type="NCBIfam" id="TIGR00996">
    <property type="entry name" value="Mtu_fam_mce"/>
    <property type="match status" value="1"/>
</dbReference>
<dbReference type="Pfam" id="PF02470">
    <property type="entry name" value="MlaD"/>
    <property type="match status" value="1"/>
</dbReference>
<sequence>MITRRTKMQLIVFAIITMVGVSFVGARYARLDRIFYDDTYTVVAHLAESGGTFAAGEVTYRGVGVGSVEKLELVEGGVDAYLSIEKDYDDIPADSLAVVGNRSAVGEQYVELQPQSDEKPYLTEDSEIAMGDTRTPVATETLLESVSTTVGSVNRKALRTTVLELGTAFAGTGPDLQRIIDSGSSFLETADANFDTTQRLLRDGNTVLRTQVDSESAIRSFSNDLELVSDTLVDADGDLRQIIDTGSGTALQLRGLIEDNRVELGQLLNRLVTTGEVVVKNLDGIEQLLILYPYVVEGGLTVVARSPDTGLMDAHFGLIITDQPVCNRGYEGTEKRSPDERADLPMNTDARCTESAAESNARGAQNIPRAPADYEEQVVASYDPATEQVDWDVDAAALEAGQPGSVAPRSLGKDSWKWLYLQPLASGRE</sequence>